<protein>
    <recommendedName>
        <fullName evidence="6">ABC transporter domain-containing protein</fullName>
    </recommendedName>
</protein>
<dbReference type="STRING" id="1548547.BA177_03315"/>
<dbReference type="InterPro" id="IPR003593">
    <property type="entry name" value="AAA+_ATPase"/>
</dbReference>
<dbReference type="Gene3D" id="3.40.50.300">
    <property type="entry name" value="P-loop containing nucleotide triphosphate hydrolases"/>
    <property type="match status" value="1"/>
</dbReference>
<name>A0A193LDB3_9GAMM</name>
<dbReference type="PROSITE" id="PS00211">
    <property type="entry name" value="ABC_TRANSPORTER_1"/>
    <property type="match status" value="1"/>
</dbReference>
<dbReference type="KEGG" id="woc:BA177_03315"/>
<accession>A0A193LDB3</accession>
<reference evidence="7 8" key="1">
    <citation type="submission" date="2016-06" db="EMBL/GenBank/DDBJ databases">
        <title>Complete genome sequence of a deep-branching marine Gamma Proteobacterium Woeseia oceani type strain XK5.</title>
        <authorList>
            <person name="Mu D."/>
            <person name="Du Z."/>
        </authorList>
    </citation>
    <scope>NUCLEOTIDE SEQUENCE [LARGE SCALE GENOMIC DNA]</scope>
    <source>
        <strain evidence="7 8">XK5</strain>
    </source>
</reference>
<evidence type="ECO:0000256" key="4">
    <source>
        <dbReference type="ARBA" id="ARBA00022967"/>
    </source>
</evidence>
<feature type="domain" description="ABC transporter" evidence="6">
    <location>
        <begin position="9"/>
        <end position="244"/>
    </location>
</feature>
<dbReference type="SUPFAM" id="SSF52540">
    <property type="entry name" value="P-loop containing nucleoside triphosphate hydrolases"/>
    <property type="match status" value="1"/>
</dbReference>
<organism evidence="7 8">
    <name type="scientific">Woeseia oceani</name>
    <dbReference type="NCBI Taxonomy" id="1548547"/>
    <lineage>
        <taxon>Bacteria</taxon>
        <taxon>Pseudomonadati</taxon>
        <taxon>Pseudomonadota</taxon>
        <taxon>Gammaproteobacteria</taxon>
        <taxon>Woeseiales</taxon>
        <taxon>Woeseiaceae</taxon>
        <taxon>Woeseia</taxon>
    </lineage>
</organism>
<evidence type="ECO:0000256" key="1">
    <source>
        <dbReference type="ARBA" id="ARBA00022448"/>
    </source>
</evidence>
<dbReference type="GO" id="GO:0016887">
    <property type="term" value="F:ATP hydrolysis activity"/>
    <property type="evidence" value="ECO:0007669"/>
    <property type="project" value="InterPro"/>
</dbReference>
<keyword evidence="4" id="KW-1278">Translocase</keyword>
<dbReference type="RefSeq" id="WP_068612817.1">
    <property type="nucleotide sequence ID" value="NZ_CP016268.1"/>
</dbReference>
<dbReference type="PANTHER" id="PTHR42794">
    <property type="entry name" value="HEMIN IMPORT ATP-BINDING PROTEIN HMUV"/>
    <property type="match status" value="1"/>
</dbReference>
<dbReference type="Pfam" id="PF00005">
    <property type="entry name" value="ABC_tran"/>
    <property type="match status" value="1"/>
</dbReference>
<evidence type="ECO:0000259" key="6">
    <source>
        <dbReference type="PROSITE" id="PS50893"/>
    </source>
</evidence>
<evidence type="ECO:0000313" key="7">
    <source>
        <dbReference type="EMBL" id="ANO50374.1"/>
    </source>
</evidence>
<gene>
    <name evidence="7" type="ORF">BA177_03315</name>
</gene>
<dbReference type="InterPro" id="IPR027417">
    <property type="entry name" value="P-loop_NTPase"/>
</dbReference>
<dbReference type="SMART" id="SM00382">
    <property type="entry name" value="AAA"/>
    <property type="match status" value="1"/>
</dbReference>
<keyword evidence="2" id="KW-0547">Nucleotide-binding</keyword>
<keyword evidence="3" id="KW-0067">ATP-binding</keyword>
<keyword evidence="8" id="KW-1185">Reference proteome</keyword>
<dbReference type="GO" id="GO:0005524">
    <property type="term" value="F:ATP binding"/>
    <property type="evidence" value="ECO:0007669"/>
    <property type="project" value="UniProtKB-KW"/>
</dbReference>
<evidence type="ECO:0000256" key="5">
    <source>
        <dbReference type="ARBA" id="ARBA00037066"/>
    </source>
</evidence>
<comment type="function">
    <text evidence="5">Part of the ABC transporter complex HmuTUV involved in hemin import. Responsible for energy coupling to the transport system.</text>
</comment>
<dbReference type="PROSITE" id="PS50893">
    <property type="entry name" value="ABC_TRANSPORTER_2"/>
    <property type="match status" value="1"/>
</dbReference>
<dbReference type="EMBL" id="CP016268">
    <property type="protein sequence ID" value="ANO50374.1"/>
    <property type="molecule type" value="Genomic_DNA"/>
</dbReference>
<dbReference type="Proteomes" id="UP000092695">
    <property type="component" value="Chromosome"/>
</dbReference>
<dbReference type="OrthoDB" id="6461291at2"/>
<sequence>MSKQADTVLAGRKLRIEVPGRTLVDELDFELRAGEFLAVLGQNGAGKSLTLHTLAGLRRPATGTIELLGQPLPGLSRQTIARQLALLPQHSDDAFPATVFDTVLSGRHPHVPRWQWESAADRGIASDCLRLMDLHNLHNRDIATLSGGERRRVAVAQVLAQAPDVYLLDEPSNHLDPQHQLDVLNVFADKAACGKTVIASLHDVNLAARYATSCLLLFGDGRWELGPAESILTAAVLSDLYATPMEALPWHDRQFFVAAGNGQRR</sequence>
<dbReference type="InterPro" id="IPR017871">
    <property type="entry name" value="ABC_transporter-like_CS"/>
</dbReference>
<keyword evidence="1" id="KW-0813">Transport</keyword>
<dbReference type="InterPro" id="IPR003439">
    <property type="entry name" value="ABC_transporter-like_ATP-bd"/>
</dbReference>
<dbReference type="PANTHER" id="PTHR42794:SF1">
    <property type="entry name" value="HEMIN IMPORT ATP-BINDING PROTEIN HMUV"/>
    <property type="match status" value="1"/>
</dbReference>
<evidence type="ECO:0000256" key="3">
    <source>
        <dbReference type="ARBA" id="ARBA00022840"/>
    </source>
</evidence>
<evidence type="ECO:0000313" key="8">
    <source>
        <dbReference type="Proteomes" id="UP000092695"/>
    </source>
</evidence>
<proteinExistence type="predicted"/>
<evidence type="ECO:0000256" key="2">
    <source>
        <dbReference type="ARBA" id="ARBA00022741"/>
    </source>
</evidence>
<dbReference type="AlphaFoldDB" id="A0A193LDB3"/>
<dbReference type="CDD" id="cd03214">
    <property type="entry name" value="ABC_Iron-Siderophores_B12_Hemin"/>
    <property type="match status" value="1"/>
</dbReference>